<name>A0A0R1WN20_9LACO</name>
<sequence length="153" mass="17777">MAEAELDRALEMLRKHKVRLTPQRKTILEYLISHHTHPSVEMIYADLKDQVDNISMATVYNTIKLFVDYNLAIELKNGDGSTHYDYFGRPHYHVVCDNCGKITDVFDEHFSEITKELSTMTREKTHYLVTGSNIEIHGLCPDCQRKLHLNQTL</sequence>
<evidence type="ECO:0000256" key="2">
    <source>
        <dbReference type="ARBA" id="ARBA00022491"/>
    </source>
</evidence>
<proteinExistence type="inferred from homology"/>
<dbReference type="GO" id="GO:1900376">
    <property type="term" value="P:regulation of secondary metabolite biosynthetic process"/>
    <property type="evidence" value="ECO:0007669"/>
    <property type="project" value="TreeGrafter"/>
</dbReference>
<dbReference type="AlphaFoldDB" id="A0A0R1WN20"/>
<dbReference type="RefSeq" id="WP_056984034.1">
    <property type="nucleotide sequence ID" value="NZ_AZGE01000003.1"/>
</dbReference>
<evidence type="ECO:0000256" key="3">
    <source>
        <dbReference type="ARBA" id="ARBA00022833"/>
    </source>
</evidence>
<dbReference type="PATRIC" id="fig|1423779.3.peg.1166"/>
<evidence type="ECO:0000256" key="4">
    <source>
        <dbReference type="ARBA" id="ARBA00023015"/>
    </source>
</evidence>
<feature type="binding site" evidence="7">
    <location>
        <position position="143"/>
    </location>
    <ligand>
        <name>Zn(2+)</name>
        <dbReference type="ChEBI" id="CHEBI:29105"/>
    </ligand>
</feature>
<dbReference type="Proteomes" id="UP000050973">
    <property type="component" value="Unassembled WGS sequence"/>
</dbReference>
<dbReference type="GO" id="GO:0003700">
    <property type="term" value="F:DNA-binding transcription factor activity"/>
    <property type="evidence" value="ECO:0007669"/>
    <property type="project" value="InterPro"/>
</dbReference>
<dbReference type="InterPro" id="IPR036388">
    <property type="entry name" value="WH-like_DNA-bd_sf"/>
</dbReference>
<comment type="similarity">
    <text evidence="1">Belongs to the Fur family.</text>
</comment>
<evidence type="ECO:0000256" key="7">
    <source>
        <dbReference type="PIRSR" id="PIRSR602481-1"/>
    </source>
</evidence>
<dbReference type="PANTHER" id="PTHR33202">
    <property type="entry name" value="ZINC UPTAKE REGULATION PROTEIN"/>
    <property type="match status" value="1"/>
</dbReference>
<accession>A0A0R1WN20</accession>
<dbReference type="PANTHER" id="PTHR33202:SF8">
    <property type="entry name" value="PEROXIDE-RESPONSIVE REPRESSOR PERR"/>
    <property type="match status" value="1"/>
</dbReference>
<comment type="cofactor">
    <cofactor evidence="7">
        <name>Zn(2+)</name>
        <dbReference type="ChEBI" id="CHEBI:29105"/>
    </cofactor>
    <text evidence="7">Binds 1 zinc ion per subunit.</text>
</comment>
<evidence type="ECO:0000256" key="1">
    <source>
        <dbReference type="ARBA" id="ARBA00007957"/>
    </source>
</evidence>
<dbReference type="Pfam" id="PF01475">
    <property type="entry name" value="FUR"/>
    <property type="match status" value="1"/>
</dbReference>
<feature type="binding site" evidence="7">
    <location>
        <position position="140"/>
    </location>
    <ligand>
        <name>Zn(2+)</name>
        <dbReference type="ChEBI" id="CHEBI:29105"/>
    </ligand>
</feature>
<dbReference type="GO" id="GO:0045892">
    <property type="term" value="P:negative regulation of DNA-templated transcription"/>
    <property type="evidence" value="ECO:0007669"/>
    <property type="project" value="TreeGrafter"/>
</dbReference>
<dbReference type="GO" id="GO:0000976">
    <property type="term" value="F:transcription cis-regulatory region binding"/>
    <property type="evidence" value="ECO:0007669"/>
    <property type="project" value="TreeGrafter"/>
</dbReference>
<keyword evidence="5" id="KW-0238">DNA-binding</keyword>
<keyword evidence="2" id="KW-0678">Repressor</keyword>
<dbReference type="Gene3D" id="1.10.10.10">
    <property type="entry name" value="Winged helix-like DNA-binding domain superfamily/Winged helix DNA-binding domain"/>
    <property type="match status" value="1"/>
</dbReference>
<keyword evidence="7" id="KW-0479">Metal-binding</keyword>
<dbReference type="Gene3D" id="3.30.1490.190">
    <property type="match status" value="1"/>
</dbReference>
<reference evidence="8 9" key="1">
    <citation type="journal article" date="2015" name="Genome Announc.">
        <title>Expanding the biotechnology potential of lactobacilli through comparative genomics of 213 strains and associated genera.</title>
        <authorList>
            <person name="Sun Z."/>
            <person name="Harris H.M."/>
            <person name="McCann A."/>
            <person name="Guo C."/>
            <person name="Argimon S."/>
            <person name="Zhang W."/>
            <person name="Yang X."/>
            <person name="Jeffery I.B."/>
            <person name="Cooney J.C."/>
            <person name="Kagawa T.F."/>
            <person name="Liu W."/>
            <person name="Song Y."/>
            <person name="Salvetti E."/>
            <person name="Wrobel A."/>
            <person name="Rasinkangas P."/>
            <person name="Parkhill J."/>
            <person name="Rea M.C."/>
            <person name="O'Sullivan O."/>
            <person name="Ritari J."/>
            <person name="Douillard F.P."/>
            <person name="Paul Ross R."/>
            <person name="Yang R."/>
            <person name="Briner A.E."/>
            <person name="Felis G.E."/>
            <person name="de Vos W.M."/>
            <person name="Barrangou R."/>
            <person name="Klaenhammer T.R."/>
            <person name="Caufield P.W."/>
            <person name="Cui Y."/>
            <person name="Zhang H."/>
            <person name="O'Toole P.W."/>
        </authorList>
    </citation>
    <scope>NUCLEOTIDE SEQUENCE [LARGE SCALE GENOMIC DNA]</scope>
    <source>
        <strain evidence="8 9">DSM 4864</strain>
    </source>
</reference>
<keyword evidence="3 7" id="KW-0862">Zinc</keyword>
<dbReference type="EMBL" id="AZGE01000003">
    <property type="protein sequence ID" value="KRM16435.1"/>
    <property type="molecule type" value="Genomic_DNA"/>
</dbReference>
<dbReference type="GO" id="GO:0008270">
    <property type="term" value="F:zinc ion binding"/>
    <property type="evidence" value="ECO:0007669"/>
    <property type="project" value="TreeGrafter"/>
</dbReference>
<dbReference type="InterPro" id="IPR043135">
    <property type="entry name" value="Fur_C"/>
</dbReference>
<feature type="binding site" evidence="7">
    <location>
        <position position="96"/>
    </location>
    <ligand>
        <name>Zn(2+)</name>
        <dbReference type="ChEBI" id="CHEBI:29105"/>
    </ligand>
</feature>
<dbReference type="InterPro" id="IPR036390">
    <property type="entry name" value="WH_DNA-bd_sf"/>
</dbReference>
<gene>
    <name evidence="8" type="ORF">FC49_GL001132</name>
</gene>
<feature type="binding site" evidence="7">
    <location>
        <position position="99"/>
    </location>
    <ligand>
        <name>Zn(2+)</name>
        <dbReference type="ChEBI" id="CHEBI:29105"/>
    </ligand>
</feature>
<comment type="caution">
    <text evidence="8">The sequence shown here is derived from an EMBL/GenBank/DDBJ whole genome shotgun (WGS) entry which is preliminary data.</text>
</comment>
<dbReference type="CDD" id="cd07153">
    <property type="entry name" value="Fur_like"/>
    <property type="match status" value="1"/>
</dbReference>
<dbReference type="InterPro" id="IPR002481">
    <property type="entry name" value="FUR"/>
</dbReference>
<protein>
    <submittedName>
        <fullName evidence="8">Peroxide-responsive repressor PerR</fullName>
    </submittedName>
</protein>
<keyword evidence="4" id="KW-0805">Transcription regulation</keyword>
<evidence type="ECO:0000313" key="8">
    <source>
        <dbReference type="EMBL" id="KRM16435.1"/>
    </source>
</evidence>
<evidence type="ECO:0000256" key="6">
    <source>
        <dbReference type="ARBA" id="ARBA00023163"/>
    </source>
</evidence>
<evidence type="ECO:0000313" key="9">
    <source>
        <dbReference type="Proteomes" id="UP000050973"/>
    </source>
</evidence>
<organism evidence="8 9">
    <name type="scientific">Limosilactobacillus oris DSM 4864</name>
    <dbReference type="NCBI Taxonomy" id="1423779"/>
    <lineage>
        <taxon>Bacteria</taxon>
        <taxon>Bacillati</taxon>
        <taxon>Bacillota</taxon>
        <taxon>Bacilli</taxon>
        <taxon>Lactobacillales</taxon>
        <taxon>Lactobacillaceae</taxon>
        <taxon>Limosilactobacillus</taxon>
    </lineage>
</organism>
<keyword evidence="6" id="KW-0804">Transcription</keyword>
<evidence type="ECO:0000256" key="5">
    <source>
        <dbReference type="ARBA" id="ARBA00023125"/>
    </source>
</evidence>
<dbReference type="SUPFAM" id="SSF46785">
    <property type="entry name" value="Winged helix' DNA-binding domain"/>
    <property type="match status" value="1"/>
</dbReference>